<organism evidence="1 2">
    <name type="scientific">Mycena maculata</name>
    <dbReference type="NCBI Taxonomy" id="230809"/>
    <lineage>
        <taxon>Eukaryota</taxon>
        <taxon>Fungi</taxon>
        <taxon>Dikarya</taxon>
        <taxon>Basidiomycota</taxon>
        <taxon>Agaricomycotina</taxon>
        <taxon>Agaricomycetes</taxon>
        <taxon>Agaricomycetidae</taxon>
        <taxon>Agaricales</taxon>
        <taxon>Marasmiineae</taxon>
        <taxon>Mycenaceae</taxon>
        <taxon>Mycena</taxon>
    </lineage>
</organism>
<accession>A0AAD7HVD8</accession>
<evidence type="ECO:0000313" key="2">
    <source>
        <dbReference type="Proteomes" id="UP001215280"/>
    </source>
</evidence>
<protein>
    <submittedName>
        <fullName evidence="1">Uncharacterized protein</fullName>
    </submittedName>
</protein>
<proteinExistence type="predicted"/>
<comment type="caution">
    <text evidence="1">The sequence shown here is derived from an EMBL/GenBank/DDBJ whole genome shotgun (WGS) entry which is preliminary data.</text>
</comment>
<keyword evidence="2" id="KW-1185">Reference proteome</keyword>
<evidence type="ECO:0000313" key="1">
    <source>
        <dbReference type="EMBL" id="KAJ7728150.1"/>
    </source>
</evidence>
<name>A0AAD7HVD8_9AGAR</name>
<gene>
    <name evidence="1" type="ORF">DFH07DRAFT_782285</name>
</gene>
<dbReference type="AlphaFoldDB" id="A0AAD7HVD8"/>
<sequence>MFRSERISSLLCTGTRRELLVRLEPVPWLFAGNHLFLAARLKILERGPVADGRWFKPSPNYSEKVRNNHIGVRVSTQGIQSMTKESLVPDWLPSISARPGSHSSACTLMWPRQTGTARSIRACANVTSETSFSWGSCTAGRWAQGGICRKSIVFTGLLRFISPHLGSIHVSALNVNIIVRDNRVRIQVHKYDAKARRTGTARSTRARAIVVYRIIFFFALGRPGGGWSVPAQDHRDHGDIRVMRESLVRIQPGTPNSEETWGLRGTTGHSSSSPLVNWARIADPIADFTATWRRPGGGWSAPAQDMVVNIECDWISWEPLGGRKIWSFKVILTRVVRLRAGKATEGD</sequence>
<reference evidence="1" key="1">
    <citation type="submission" date="2023-03" db="EMBL/GenBank/DDBJ databases">
        <title>Massive genome expansion in bonnet fungi (Mycena s.s.) driven by repeated elements and novel gene families across ecological guilds.</title>
        <authorList>
            <consortium name="Lawrence Berkeley National Laboratory"/>
            <person name="Harder C.B."/>
            <person name="Miyauchi S."/>
            <person name="Viragh M."/>
            <person name="Kuo A."/>
            <person name="Thoen E."/>
            <person name="Andreopoulos B."/>
            <person name="Lu D."/>
            <person name="Skrede I."/>
            <person name="Drula E."/>
            <person name="Henrissat B."/>
            <person name="Morin E."/>
            <person name="Kohler A."/>
            <person name="Barry K."/>
            <person name="LaButti K."/>
            <person name="Morin E."/>
            <person name="Salamov A."/>
            <person name="Lipzen A."/>
            <person name="Mereny Z."/>
            <person name="Hegedus B."/>
            <person name="Baldrian P."/>
            <person name="Stursova M."/>
            <person name="Weitz H."/>
            <person name="Taylor A."/>
            <person name="Grigoriev I.V."/>
            <person name="Nagy L.G."/>
            <person name="Martin F."/>
            <person name="Kauserud H."/>
        </authorList>
    </citation>
    <scope>NUCLEOTIDE SEQUENCE</scope>
    <source>
        <strain evidence="1">CBHHK188m</strain>
    </source>
</reference>
<dbReference type="Proteomes" id="UP001215280">
    <property type="component" value="Unassembled WGS sequence"/>
</dbReference>
<dbReference type="EMBL" id="JARJLG010000207">
    <property type="protein sequence ID" value="KAJ7728150.1"/>
    <property type="molecule type" value="Genomic_DNA"/>
</dbReference>